<dbReference type="Proteomes" id="UP000636709">
    <property type="component" value="Unassembled WGS sequence"/>
</dbReference>
<protein>
    <recommendedName>
        <fullName evidence="3">Glycosyltransferase</fullName>
    </recommendedName>
</protein>
<keyword evidence="2" id="KW-1185">Reference proteome</keyword>
<dbReference type="GO" id="GO:0035251">
    <property type="term" value="F:UDP-glucosyltransferase activity"/>
    <property type="evidence" value="ECO:0007669"/>
    <property type="project" value="InterPro"/>
</dbReference>
<dbReference type="PANTHER" id="PTHR48049">
    <property type="entry name" value="GLYCOSYLTRANSFERASE"/>
    <property type="match status" value="1"/>
</dbReference>
<name>A0A835AR52_9POAL</name>
<dbReference type="InterPro" id="IPR050481">
    <property type="entry name" value="UDP-glycosyltransf_plant"/>
</dbReference>
<dbReference type="EMBL" id="JACEFO010002210">
    <property type="protein sequence ID" value="KAF8672996.1"/>
    <property type="molecule type" value="Genomic_DNA"/>
</dbReference>
<evidence type="ECO:0000313" key="2">
    <source>
        <dbReference type="Proteomes" id="UP000636709"/>
    </source>
</evidence>
<proteinExistence type="predicted"/>
<dbReference type="Gene3D" id="3.40.50.2000">
    <property type="entry name" value="Glycogen Phosphorylase B"/>
    <property type="match status" value="1"/>
</dbReference>
<sequence>MDSPAHAHVLVFPWPMPDHINYVVDLAAALLGAGVGRVTFLHTTHNYIRLATTRAFQLPGLCQQHIPDGLPEDHPRSGHRLKELQTSMSVEGDRAYRSGLESMRRNSELPTCVIADAVMPFAIRSAEEHGVPALAFHTASASSYLGYLWAPGLLVFREVSFKAANQRGAIHLERQDFSCGRNGQDGATVDPMPDSVIDMWGARAVILNTAPSMEGSALSKCRWVETLLRHKQHYRIQALCREPGTLVALSAKRLILSEKALPRAGSRQSLLGKDFLGEAPFAESLLSGSRQSLCRVHRRYLPRACSLSAKSLALTPARRRCTVSVGPAARFAESHVTASWQRTQGLPRVMCQALGKDFKVCREPRARLSAKSPWGPHRGAGAGPLHRGFAESLGQGSRQKMAFLPRALRLGHGKIWHLCREPVTMLFGKPLG</sequence>
<dbReference type="SUPFAM" id="SSF53756">
    <property type="entry name" value="UDP-Glycosyltransferase/glycogen phosphorylase"/>
    <property type="match status" value="1"/>
</dbReference>
<reference evidence="1" key="1">
    <citation type="submission" date="2020-07" db="EMBL/GenBank/DDBJ databases">
        <title>Genome sequence and genetic diversity analysis of an under-domesticated orphan crop, white fonio (Digitaria exilis).</title>
        <authorList>
            <person name="Bennetzen J.L."/>
            <person name="Chen S."/>
            <person name="Ma X."/>
            <person name="Wang X."/>
            <person name="Yssel A.E.J."/>
            <person name="Chaluvadi S.R."/>
            <person name="Johnson M."/>
            <person name="Gangashetty P."/>
            <person name="Hamidou F."/>
            <person name="Sanogo M.D."/>
            <person name="Zwaenepoel A."/>
            <person name="Wallace J."/>
            <person name="Van De Peer Y."/>
            <person name="Van Deynze A."/>
        </authorList>
    </citation>
    <scope>NUCLEOTIDE SEQUENCE</scope>
    <source>
        <tissue evidence="1">Leaves</tissue>
    </source>
</reference>
<dbReference type="PANTHER" id="PTHR48049:SF11">
    <property type="entry name" value="OS09G0119600 PROTEIN"/>
    <property type="match status" value="1"/>
</dbReference>
<dbReference type="AlphaFoldDB" id="A0A835AR52"/>
<evidence type="ECO:0000313" key="1">
    <source>
        <dbReference type="EMBL" id="KAF8672996.1"/>
    </source>
</evidence>
<accession>A0A835AR52</accession>
<comment type="caution">
    <text evidence="1">The sequence shown here is derived from an EMBL/GenBank/DDBJ whole genome shotgun (WGS) entry which is preliminary data.</text>
</comment>
<organism evidence="1 2">
    <name type="scientific">Digitaria exilis</name>
    <dbReference type="NCBI Taxonomy" id="1010633"/>
    <lineage>
        <taxon>Eukaryota</taxon>
        <taxon>Viridiplantae</taxon>
        <taxon>Streptophyta</taxon>
        <taxon>Embryophyta</taxon>
        <taxon>Tracheophyta</taxon>
        <taxon>Spermatophyta</taxon>
        <taxon>Magnoliopsida</taxon>
        <taxon>Liliopsida</taxon>
        <taxon>Poales</taxon>
        <taxon>Poaceae</taxon>
        <taxon>PACMAD clade</taxon>
        <taxon>Panicoideae</taxon>
        <taxon>Panicodae</taxon>
        <taxon>Paniceae</taxon>
        <taxon>Anthephorinae</taxon>
        <taxon>Digitaria</taxon>
    </lineage>
</organism>
<evidence type="ECO:0008006" key="3">
    <source>
        <dbReference type="Google" id="ProtNLM"/>
    </source>
</evidence>
<gene>
    <name evidence="1" type="ORF">HU200_049066</name>
</gene>